<dbReference type="Gene3D" id="1.20.1250.20">
    <property type="entry name" value="MFS general substrate transporter like domains"/>
    <property type="match status" value="1"/>
</dbReference>
<evidence type="ECO:0008006" key="15">
    <source>
        <dbReference type="Google" id="ProtNLM"/>
    </source>
</evidence>
<feature type="transmembrane region" description="Helical" evidence="12">
    <location>
        <begin position="296"/>
        <end position="317"/>
    </location>
</feature>
<accession>A0ABR2TE21</accession>
<feature type="transmembrane region" description="Helical" evidence="12">
    <location>
        <begin position="543"/>
        <end position="566"/>
    </location>
</feature>
<keyword evidence="4" id="KW-0762">Sugar transport</keyword>
<gene>
    <name evidence="13" type="ORF">V6N11_077518</name>
</gene>
<keyword evidence="5 12" id="KW-0812">Transmembrane</keyword>
<evidence type="ECO:0000313" key="13">
    <source>
        <dbReference type="EMBL" id="KAK9035479.1"/>
    </source>
</evidence>
<evidence type="ECO:0000256" key="7">
    <source>
        <dbReference type="ARBA" id="ARBA00022989"/>
    </source>
</evidence>
<comment type="caution">
    <text evidence="13">The sequence shown here is derived from an EMBL/GenBank/DDBJ whole genome shotgun (WGS) entry which is preliminary data.</text>
</comment>
<dbReference type="InterPro" id="IPR045262">
    <property type="entry name" value="STP/PLT_plant"/>
</dbReference>
<keyword evidence="14" id="KW-1185">Reference proteome</keyword>
<evidence type="ECO:0000256" key="10">
    <source>
        <dbReference type="SAM" id="Coils"/>
    </source>
</evidence>
<dbReference type="PANTHER" id="PTHR23500:SF371">
    <property type="entry name" value="OS07G0206600 PROTEIN"/>
    <property type="match status" value="1"/>
</dbReference>
<name>A0ABR2TE21_9ROSI</name>
<dbReference type="EMBL" id="JBBPBN010000006">
    <property type="protein sequence ID" value="KAK9035479.1"/>
    <property type="molecule type" value="Genomic_DNA"/>
</dbReference>
<evidence type="ECO:0000256" key="1">
    <source>
        <dbReference type="ARBA" id="ARBA00004141"/>
    </source>
</evidence>
<keyword evidence="3 9" id="KW-0813">Transport</keyword>
<proteinExistence type="inferred from homology"/>
<dbReference type="SUPFAM" id="SSF103473">
    <property type="entry name" value="MFS general substrate transporter"/>
    <property type="match status" value="1"/>
</dbReference>
<feature type="transmembrane region" description="Helical" evidence="12">
    <location>
        <begin position="415"/>
        <end position="437"/>
    </location>
</feature>
<dbReference type="InterPro" id="IPR036259">
    <property type="entry name" value="MFS_trans_sf"/>
</dbReference>
<evidence type="ECO:0000313" key="14">
    <source>
        <dbReference type="Proteomes" id="UP001396334"/>
    </source>
</evidence>
<evidence type="ECO:0000256" key="12">
    <source>
        <dbReference type="SAM" id="Phobius"/>
    </source>
</evidence>
<dbReference type="InterPro" id="IPR044778">
    <property type="entry name" value="MFS_STP/MST-like_plant"/>
</dbReference>
<feature type="coiled-coil region" evidence="10">
    <location>
        <begin position="126"/>
        <end position="198"/>
    </location>
</feature>
<keyword evidence="10" id="KW-0175">Coiled coil</keyword>
<evidence type="ECO:0000256" key="4">
    <source>
        <dbReference type="ARBA" id="ARBA00022597"/>
    </source>
</evidence>
<evidence type="ECO:0000256" key="8">
    <source>
        <dbReference type="ARBA" id="ARBA00023136"/>
    </source>
</evidence>
<feature type="transmembrane region" description="Helical" evidence="12">
    <location>
        <begin position="444"/>
        <end position="467"/>
    </location>
</feature>
<comment type="subcellular location">
    <subcellularLocation>
        <location evidence="1">Membrane</location>
        <topology evidence="1">Multi-pass membrane protein</topology>
    </subcellularLocation>
</comment>
<evidence type="ECO:0000256" key="3">
    <source>
        <dbReference type="ARBA" id="ARBA00022448"/>
    </source>
</evidence>
<feature type="compositionally biased region" description="Basic residues" evidence="11">
    <location>
        <begin position="1"/>
        <end position="13"/>
    </location>
</feature>
<dbReference type="InterPro" id="IPR005829">
    <property type="entry name" value="Sugar_transporter_CS"/>
</dbReference>
<feature type="compositionally biased region" description="Polar residues" evidence="11">
    <location>
        <begin position="34"/>
        <end position="54"/>
    </location>
</feature>
<dbReference type="Pfam" id="PF00083">
    <property type="entry name" value="Sugar_tr"/>
    <property type="match status" value="1"/>
</dbReference>
<feature type="transmembrane region" description="Helical" evidence="12">
    <location>
        <begin position="479"/>
        <end position="504"/>
    </location>
</feature>
<dbReference type="InterPro" id="IPR003663">
    <property type="entry name" value="Sugar/inositol_transpt"/>
</dbReference>
<dbReference type="InterPro" id="IPR005828">
    <property type="entry name" value="MFS_sugar_transport-like"/>
</dbReference>
<keyword evidence="8 12" id="KW-0472">Membrane</keyword>
<evidence type="ECO:0000256" key="5">
    <source>
        <dbReference type="ARBA" id="ARBA00022692"/>
    </source>
</evidence>
<organism evidence="13 14">
    <name type="scientific">Hibiscus sabdariffa</name>
    <name type="common">roselle</name>
    <dbReference type="NCBI Taxonomy" id="183260"/>
    <lineage>
        <taxon>Eukaryota</taxon>
        <taxon>Viridiplantae</taxon>
        <taxon>Streptophyta</taxon>
        <taxon>Embryophyta</taxon>
        <taxon>Tracheophyta</taxon>
        <taxon>Spermatophyta</taxon>
        <taxon>Magnoliopsida</taxon>
        <taxon>eudicotyledons</taxon>
        <taxon>Gunneridae</taxon>
        <taxon>Pentapetalae</taxon>
        <taxon>rosids</taxon>
        <taxon>malvids</taxon>
        <taxon>Malvales</taxon>
        <taxon>Malvaceae</taxon>
        <taxon>Malvoideae</taxon>
        <taxon>Hibiscus</taxon>
    </lineage>
</organism>
<reference evidence="13 14" key="1">
    <citation type="journal article" date="2024" name="G3 (Bethesda)">
        <title>Genome assembly of Hibiscus sabdariffa L. provides insights into metabolisms of medicinal natural products.</title>
        <authorList>
            <person name="Kim T."/>
        </authorList>
    </citation>
    <scope>NUCLEOTIDE SEQUENCE [LARGE SCALE GENOMIC DNA]</scope>
    <source>
        <strain evidence="13">TK-2024</strain>
        <tissue evidence="13">Old leaves</tissue>
    </source>
</reference>
<evidence type="ECO:0000256" key="9">
    <source>
        <dbReference type="RuleBase" id="RU003346"/>
    </source>
</evidence>
<evidence type="ECO:0000256" key="11">
    <source>
        <dbReference type="SAM" id="MobiDB-lite"/>
    </source>
</evidence>
<dbReference type="Proteomes" id="UP001396334">
    <property type="component" value="Unassembled WGS sequence"/>
</dbReference>
<protein>
    <recommendedName>
        <fullName evidence="15">Major facilitator superfamily (MFS) profile domain-containing protein</fullName>
    </recommendedName>
</protein>
<keyword evidence="7 12" id="KW-1133">Transmembrane helix</keyword>
<evidence type="ECO:0000256" key="2">
    <source>
        <dbReference type="ARBA" id="ARBA00010992"/>
    </source>
</evidence>
<sequence length="602" mass="67500">MGRRPLVGKRPTKHPMLEAKDPTGGVEKQIESVIPSSENAKPQTNSADLSSLANANKHTALSMVRRSQRIQNAVSPSQVKEFEHILEEITLSEGEKDDAPLDGDRKELPEPIQTQKSLEEKVGYLLQQIEEQRKTIEELNFKATRDSSPTESSRGADIRYRNLYFEAQKKIESLTNENHQLALKLERALGKLEAYENEGLKKMKEMILVTNLTRSTETAVNFSTQAFPSMDAGAEPKTSPKKKKARTGSSIVPVRDRPGPTSWSHQHYLSTISNRGDIHCNYLVNYGTSKMHPHGWRLSLGLAGVPALMLFIGSLIITETPASLIERGKESLGHTTLQRIRGVEDVEAEFQQIVKASEIARGVKHPFKELMKRSSRPPLVIAVALQVFQQFTGINAIMFYAPVLFQTVGFKSDASLLSSVITGIVNVFSTLVSLATVDKYGRRILLLQACLQMLICQIVIGVILQVYLHATDSLTKPQVIAVVILVCLYVMAFAWSWGPLGWLIPSETFPLETRTLGYAFAVSSNMFCTFIIVQAFLSMLCGMRAMIFFFFAAWIVLMGVFVLLFLPETKNVPIDAMAHTVWYKHHYWKRFMVDENCSTYEI</sequence>
<feature type="transmembrane region" description="Helical" evidence="12">
    <location>
        <begin position="379"/>
        <end position="403"/>
    </location>
</feature>
<dbReference type="PROSITE" id="PS00216">
    <property type="entry name" value="SUGAR_TRANSPORT_1"/>
    <property type="match status" value="1"/>
</dbReference>
<evidence type="ECO:0000256" key="6">
    <source>
        <dbReference type="ARBA" id="ARBA00022847"/>
    </source>
</evidence>
<keyword evidence="6" id="KW-0769">Symport</keyword>
<feature type="region of interest" description="Disordered" evidence="11">
    <location>
        <begin position="229"/>
        <end position="263"/>
    </location>
</feature>
<feature type="region of interest" description="Disordered" evidence="11">
    <location>
        <begin position="1"/>
        <end position="54"/>
    </location>
</feature>
<comment type="similarity">
    <text evidence="2 9">Belongs to the major facilitator superfamily. Sugar transporter (TC 2.A.1.1) family.</text>
</comment>
<dbReference type="PANTHER" id="PTHR23500">
    <property type="entry name" value="SOLUTE CARRIER FAMILY 2, FACILITATED GLUCOSE TRANSPORTER"/>
    <property type="match status" value="1"/>
</dbReference>
<feature type="transmembrane region" description="Helical" evidence="12">
    <location>
        <begin position="516"/>
        <end position="537"/>
    </location>
</feature>
<dbReference type="CDD" id="cd17361">
    <property type="entry name" value="MFS_STP"/>
    <property type="match status" value="1"/>
</dbReference>
<dbReference type="NCBIfam" id="TIGR00879">
    <property type="entry name" value="SP"/>
    <property type="match status" value="1"/>
</dbReference>
<dbReference type="PRINTS" id="PR00171">
    <property type="entry name" value="SUGRTRNSPORT"/>
</dbReference>